<comment type="function">
    <text evidence="9 10">The RecF protein is involved in DNA metabolism; it is required for DNA replication and normal SOS inducibility. RecF binds preferentially to single-stranded, linear DNA. It also seems to bind ATP.</text>
</comment>
<keyword evidence="5 9" id="KW-0235">DNA replication</keyword>
<evidence type="ECO:0000256" key="8">
    <source>
        <dbReference type="ARBA" id="ARBA00023125"/>
    </source>
</evidence>
<dbReference type="Gene3D" id="1.20.1050.90">
    <property type="entry name" value="RecF/RecN/SMC, N-terminal domain"/>
    <property type="match status" value="1"/>
</dbReference>
<evidence type="ECO:0000256" key="9">
    <source>
        <dbReference type="HAMAP-Rule" id="MF_00365"/>
    </source>
</evidence>
<dbReference type="PANTHER" id="PTHR32182">
    <property type="entry name" value="DNA REPLICATION AND REPAIR PROTEIN RECF"/>
    <property type="match status" value="1"/>
</dbReference>
<keyword evidence="13" id="KW-1185">Reference proteome</keyword>
<keyword evidence="6 9" id="KW-0547">Nucleotide-binding</keyword>
<dbReference type="InterPro" id="IPR042174">
    <property type="entry name" value="RecF_2"/>
</dbReference>
<dbReference type="Pfam" id="PF02463">
    <property type="entry name" value="SMC_N"/>
    <property type="match status" value="1"/>
</dbReference>
<evidence type="ECO:0000313" key="13">
    <source>
        <dbReference type="Proteomes" id="UP000605676"/>
    </source>
</evidence>
<proteinExistence type="inferred from homology"/>
<feature type="binding site" evidence="9">
    <location>
        <begin position="30"/>
        <end position="37"/>
    </location>
    <ligand>
        <name>ATP</name>
        <dbReference type="ChEBI" id="CHEBI:30616"/>
    </ligand>
</feature>
<comment type="subcellular location">
    <subcellularLocation>
        <location evidence="1 9 10">Cytoplasm</location>
    </subcellularLocation>
</comment>
<evidence type="ECO:0000256" key="5">
    <source>
        <dbReference type="ARBA" id="ARBA00022705"/>
    </source>
</evidence>
<dbReference type="InterPro" id="IPR018078">
    <property type="entry name" value="DNA-binding_RecF_CS"/>
</dbReference>
<dbReference type="PROSITE" id="PS00618">
    <property type="entry name" value="RECF_2"/>
    <property type="match status" value="1"/>
</dbReference>
<sequence>MHIRHLNLINFKNIQQAEIDFSPGINCLVGENGAGKTNVLDALYYLSFCKSYFNSIDSQNITHEQEFFVVQGQYERQDEDEHIYCGLKKSQKKHFKRNKKEYSKLANHIGLLPLVMISPADEQLINEGSEQRRKYIDGVISQYDKPFLDDLMRYNRSLMQRNATLKQLKESGARDYSMLDLWDEQLEQLANRIYNKRIDFIKELVPVFQKYYAYISDGKEEIALNYKSHLHEGDLKRQLLEVRSKDTILGYTTRGVHKDDLELLLGGYSIKKIASQGQKKTFLIALKLAQYEFIQKHNGIKPILLLDDIFDKLDDARSNRLLQLVSEDVFNQIFITDTNKAYLVDIVKRTGKDYKVFDVAGGQVLIEGEEE</sequence>
<dbReference type="SUPFAM" id="SSF52540">
    <property type="entry name" value="P-loop containing nucleoside triphosphate hydrolases"/>
    <property type="match status" value="1"/>
</dbReference>
<keyword evidence="9 10" id="KW-0742">SOS response</keyword>
<evidence type="ECO:0000256" key="6">
    <source>
        <dbReference type="ARBA" id="ARBA00022741"/>
    </source>
</evidence>
<dbReference type="NCBIfam" id="TIGR00611">
    <property type="entry name" value="recf"/>
    <property type="match status" value="1"/>
</dbReference>
<keyword evidence="9 10" id="KW-0234">DNA repair</keyword>
<dbReference type="InterPro" id="IPR027417">
    <property type="entry name" value="P-loop_NTPase"/>
</dbReference>
<evidence type="ECO:0000256" key="10">
    <source>
        <dbReference type="RuleBase" id="RU000578"/>
    </source>
</evidence>
<evidence type="ECO:0000313" key="12">
    <source>
        <dbReference type="EMBL" id="MBK3518099.1"/>
    </source>
</evidence>
<keyword evidence="7 9" id="KW-0067">ATP-binding</keyword>
<reference evidence="12 13" key="1">
    <citation type="submission" date="2021-01" db="EMBL/GenBank/DDBJ databases">
        <title>Carboxyliciviraga sp.nov., isolated from coastal sediments.</title>
        <authorList>
            <person name="Lu D."/>
            <person name="Zhang T."/>
        </authorList>
    </citation>
    <scope>NUCLEOTIDE SEQUENCE [LARGE SCALE GENOMIC DNA]</scope>
    <source>
        <strain evidence="12 13">N1Y132</strain>
    </source>
</reference>
<dbReference type="InterPro" id="IPR001238">
    <property type="entry name" value="DNA-binding_RecF"/>
</dbReference>
<comment type="similarity">
    <text evidence="2 9 10">Belongs to the RecF family.</text>
</comment>
<comment type="caution">
    <text evidence="12">The sequence shown here is derived from an EMBL/GenBank/DDBJ whole genome shotgun (WGS) entry which is preliminary data.</text>
</comment>
<evidence type="ECO:0000256" key="1">
    <source>
        <dbReference type="ARBA" id="ARBA00004496"/>
    </source>
</evidence>
<evidence type="ECO:0000256" key="4">
    <source>
        <dbReference type="ARBA" id="ARBA00022490"/>
    </source>
</evidence>
<evidence type="ECO:0000256" key="2">
    <source>
        <dbReference type="ARBA" id="ARBA00008016"/>
    </source>
</evidence>
<protein>
    <recommendedName>
        <fullName evidence="3 9">DNA replication and repair protein RecF</fullName>
    </recommendedName>
</protein>
<evidence type="ECO:0000256" key="7">
    <source>
        <dbReference type="ARBA" id="ARBA00022840"/>
    </source>
</evidence>
<keyword evidence="4 9" id="KW-0963">Cytoplasm</keyword>
<evidence type="ECO:0000256" key="3">
    <source>
        <dbReference type="ARBA" id="ARBA00020170"/>
    </source>
</evidence>
<dbReference type="PANTHER" id="PTHR32182:SF0">
    <property type="entry name" value="DNA REPLICATION AND REPAIR PROTEIN RECF"/>
    <property type="match status" value="1"/>
</dbReference>
<accession>A0ABS1HK99</accession>
<organism evidence="12 13">
    <name type="scientific">Carboxylicivirga marina</name>
    <dbReference type="NCBI Taxonomy" id="2800988"/>
    <lineage>
        <taxon>Bacteria</taxon>
        <taxon>Pseudomonadati</taxon>
        <taxon>Bacteroidota</taxon>
        <taxon>Bacteroidia</taxon>
        <taxon>Marinilabiliales</taxon>
        <taxon>Marinilabiliaceae</taxon>
        <taxon>Carboxylicivirga</taxon>
    </lineage>
</organism>
<dbReference type="Gene3D" id="3.40.50.300">
    <property type="entry name" value="P-loop containing nucleotide triphosphate hydrolases"/>
    <property type="match status" value="1"/>
</dbReference>
<dbReference type="PROSITE" id="PS00617">
    <property type="entry name" value="RECF_1"/>
    <property type="match status" value="1"/>
</dbReference>
<gene>
    <name evidence="9" type="primary">recF</name>
    <name evidence="12" type="ORF">JIV24_12210</name>
</gene>
<feature type="domain" description="AAA+ ATPase" evidence="11">
    <location>
        <begin position="22"/>
        <end position="362"/>
    </location>
</feature>
<dbReference type="InterPro" id="IPR003593">
    <property type="entry name" value="AAA+_ATPase"/>
</dbReference>
<dbReference type="SMART" id="SM00382">
    <property type="entry name" value="AAA"/>
    <property type="match status" value="1"/>
</dbReference>
<dbReference type="EMBL" id="JAENRR010000027">
    <property type="protein sequence ID" value="MBK3518099.1"/>
    <property type="molecule type" value="Genomic_DNA"/>
</dbReference>
<dbReference type="RefSeq" id="WP_200465327.1">
    <property type="nucleotide sequence ID" value="NZ_JAENRR010000027.1"/>
</dbReference>
<name>A0ABS1HK99_9BACT</name>
<evidence type="ECO:0000259" key="11">
    <source>
        <dbReference type="SMART" id="SM00382"/>
    </source>
</evidence>
<dbReference type="HAMAP" id="MF_00365">
    <property type="entry name" value="RecF"/>
    <property type="match status" value="1"/>
</dbReference>
<keyword evidence="8 9" id="KW-0238">DNA-binding</keyword>
<dbReference type="Proteomes" id="UP000605676">
    <property type="component" value="Unassembled WGS sequence"/>
</dbReference>
<keyword evidence="9 10" id="KW-0227">DNA damage</keyword>
<dbReference type="InterPro" id="IPR003395">
    <property type="entry name" value="RecF/RecN/SMC_N"/>
</dbReference>